<dbReference type="EMBL" id="JACIIG010000021">
    <property type="protein sequence ID" value="MBB4571235.1"/>
    <property type="molecule type" value="Genomic_DNA"/>
</dbReference>
<evidence type="ECO:0000256" key="6">
    <source>
        <dbReference type="PROSITE-ProRule" id="PRU00433"/>
    </source>
</evidence>
<protein>
    <submittedName>
        <fullName evidence="8">Cytochrome c</fullName>
    </submittedName>
</protein>
<dbReference type="GO" id="GO:0020037">
    <property type="term" value="F:heme binding"/>
    <property type="evidence" value="ECO:0007669"/>
    <property type="project" value="InterPro"/>
</dbReference>
<accession>A0A7W6ZZ63</accession>
<dbReference type="Pfam" id="PF00034">
    <property type="entry name" value="Cytochrom_C"/>
    <property type="match status" value="1"/>
</dbReference>
<comment type="caution">
    <text evidence="8">The sequence shown here is derived from an EMBL/GenBank/DDBJ whole genome shotgun (WGS) entry which is preliminary data.</text>
</comment>
<gene>
    <name evidence="8" type="ORF">GGE60_005393</name>
</gene>
<dbReference type="Proteomes" id="UP000543836">
    <property type="component" value="Unassembled WGS sequence"/>
</dbReference>
<proteinExistence type="predicted"/>
<evidence type="ECO:0000256" key="4">
    <source>
        <dbReference type="ARBA" id="ARBA00022982"/>
    </source>
</evidence>
<name>A0A7W6ZZ63_9HYPH</name>
<dbReference type="PANTHER" id="PTHR11961">
    <property type="entry name" value="CYTOCHROME C"/>
    <property type="match status" value="1"/>
</dbReference>
<reference evidence="8 9" key="1">
    <citation type="submission" date="2020-08" db="EMBL/GenBank/DDBJ databases">
        <title>Genomic Encyclopedia of Type Strains, Phase IV (KMG-V): Genome sequencing to study the core and pangenomes of soil and plant-associated prokaryotes.</title>
        <authorList>
            <person name="Whitman W."/>
        </authorList>
    </citation>
    <scope>NUCLEOTIDE SEQUENCE [LARGE SCALE GENOMIC DNA]</scope>
    <source>
        <strain evidence="8 9">SEMIA 492</strain>
    </source>
</reference>
<dbReference type="GO" id="GO:0046872">
    <property type="term" value="F:metal ion binding"/>
    <property type="evidence" value="ECO:0007669"/>
    <property type="project" value="UniProtKB-KW"/>
</dbReference>
<dbReference type="InterPro" id="IPR009056">
    <property type="entry name" value="Cyt_c-like_dom"/>
</dbReference>
<dbReference type="PROSITE" id="PS51007">
    <property type="entry name" value="CYTC"/>
    <property type="match status" value="1"/>
</dbReference>
<evidence type="ECO:0000259" key="7">
    <source>
        <dbReference type="PROSITE" id="PS51007"/>
    </source>
</evidence>
<keyword evidence="3 6" id="KW-0479">Metal-binding</keyword>
<keyword evidence="5 6" id="KW-0408">Iron</keyword>
<evidence type="ECO:0000256" key="3">
    <source>
        <dbReference type="ARBA" id="ARBA00022723"/>
    </source>
</evidence>
<dbReference type="AlphaFoldDB" id="A0A7W6ZZ63"/>
<evidence type="ECO:0000256" key="5">
    <source>
        <dbReference type="ARBA" id="ARBA00023004"/>
    </source>
</evidence>
<organism evidence="8 9">
    <name type="scientific">Rhizobium leucaenae</name>
    <dbReference type="NCBI Taxonomy" id="29450"/>
    <lineage>
        <taxon>Bacteria</taxon>
        <taxon>Pseudomonadati</taxon>
        <taxon>Pseudomonadota</taxon>
        <taxon>Alphaproteobacteria</taxon>
        <taxon>Hyphomicrobiales</taxon>
        <taxon>Rhizobiaceae</taxon>
        <taxon>Rhizobium/Agrobacterium group</taxon>
        <taxon>Rhizobium</taxon>
    </lineage>
</organism>
<sequence length="195" mass="20486">MNSSYVNMGVGALLATLFVLKSVSLASGFIFHSETPEKPGFAIIAAEETSGGAGGKAAAAKQETPIAQLLQKADVKAGESIFKKCQACHDGTKGGPNKVGPNLWGVVDRPIASHEGFAYSAAMKDFSKGSSEKWTYDHLYHFLEAPKKFISGTAMGFAGLPKEEDRANVIAYLRTLADTPEPLPDANAPAPAATN</sequence>
<dbReference type="InterPro" id="IPR002327">
    <property type="entry name" value="Cyt_c_1A/1B"/>
</dbReference>
<dbReference type="RefSeq" id="WP_028754640.1">
    <property type="nucleotide sequence ID" value="NZ_JACIIG010000021.1"/>
</dbReference>
<dbReference type="GO" id="GO:0009055">
    <property type="term" value="F:electron transfer activity"/>
    <property type="evidence" value="ECO:0007669"/>
    <property type="project" value="InterPro"/>
</dbReference>
<evidence type="ECO:0000256" key="2">
    <source>
        <dbReference type="ARBA" id="ARBA00022617"/>
    </source>
</evidence>
<evidence type="ECO:0000313" key="8">
    <source>
        <dbReference type="EMBL" id="MBB4571235.1"/>
    </source>
</evidence>
<feature type="domain" description="Cytochrome c" evidence="7">
    <location>
        <begin position="73"/>
        <end position="177"/>
    </location>
</feature>
<keyword evidence="2 6" id="KW-0349">Heme</keyword>
<evidence type="ECO:0000256" key="1">
    <source>
        <dbReference type="ARBA" id="ARBA00022448"/>
    </source>
</evidence>
<keyword evidence="9" id="KW-1185">Reference proteome</keyword>
<dbReference type="SUPFAM" id="SSF46626">
    <property type="entry name" value="Cytochrome c"/>
    <property type="match status" value="1"/>
</dbReference>
<dbReference type="PRINTS" id="PR00604">
    <property type="entry name" value="CYTCHRMECIAB"/>
</dbReference>
<dbReference type="InterPro" id="IPR036909">
    <property type="entry name" value="Cyt_c-like_dom_sf"/>
</dbReference>
<keyword evidence="4" id="KW-0249">Electron transport</keyword>
<keyword evidence="1" id="KW-0813">Transport</keyword>
<evidence type="ECO:0000313" key="9">
    <source>
        <dbReference type="Proteomes" id="UP000543836"/>
    </source>
</evidence>
<dbReference type="OrthoDB" id="9805828at2"/>
<dbReference type="Gene3D" id="1.10.760.10">
    <property type="entry name" value="Cytochrome c-like domain"/>
    <property type="match status" value="1"/>
</dbReference>